<organism evidence="1 2">
    <name type="scientific">Dermacentor silvarum</name>
    <name type="common">Tick</name>
    <dbReference type="NCBI Taxonomy" id="543639"/>
    <lineage>
        <taxon>Eukaryota</taxon>
        <taxon>Metazoa</taxon>
        <taxon>Ecdysozoa</taxon>
        <taxon>Arthropoda</taxon>
        <taxon>Chelicerata</taxon>
        <taxon>Arachnida</taxon>
        <taxon>Acari</taxon>
        <taxon>Parasitiformes</taxon>
        <taxon>Ixodida</taxon>
        <taxon>Ixodoidea</taxon>
        <taxon>Ixodidae</taxon>
        <taxon>Rhipicephalinae</taxon>
        <taxon>Dermacentor</taxon>
    </lineage>
</organism>
<gene>
    <name evidence="1" type="ORF">HPB49_017569</name>
</gene>
<reference evidence="1" key="1">
    <citation type="submission" date="2020-05" db="EMBL/GenBank/DDBJ databases">
        <title>Large-scale comparative analyses of tick genomes elucidate their genetic diversity and vector capacities.</title>
        <authorList>
            <person name="Jia N."/>
            <person name="Wang J."/>
            <person name="Shi W."/>
            <person name="Du L."/>
            <person name="Sun Y."/>
            <person name="Zhan W."/>
            <person name="Jiang J."/>
            <person name="Wang Q."/>
            <person name="Zhang B."/>
            <person name="Ji P."/>
            <person name="Sakyi L.B."/>
            <person name="Cui X."/>
            <person name="Yuan T."/>
            <person name="Jiang B."/>
            <person name="Yang W."/>
            <person name="Lam T.T.-Y."/>
            <person name="Chang Q."/>
            <person name="Ding S."/>
            <person name="Wang X."/>
            <person name="Zhu J."/>
            <person name="Ruan X."/>
            <person name="Zhao L."/>
            <person name="Wei J."/>
            <person name="Que T."/>
            <person name="Du C."/>
            <person name="Cheng J."/>
            <person name="Dai P."/>
            <person name="Han X."/>
            <person name="Huang E."/>
            <person name="Gao Y."/>
            <person name="Liu J."/>
            <person name="Shao H."/>
            <person name="Ye R."/>
            <person name="Li L."/>
            <person name="Wei W."/>
            <person name="Wang X."/>
            <person name="Wang C."/>
            <person name="Yang T."/>
            <person name="Huo Q."/>
            <person name="Li W."/>
            <person name="Guo W."/>
            <person name="Chen H."/>
            <person name="Zhou L."/>
            <person name="Ni X."/>
            <person name="Tian J."/>
            <person name="Zhou Y."/>
            <person name="Sheng Y."/>
            <person name="Liu T."/>
            <person name="Pan Y."/>
            <person name="Xia L."/>
            <person name="Li J."/>
            <person name="Zhao F."/>
            <person name="Cao W."/>
        </authorList>
    </citation>
    <scope>NUCLEOTIDE SEQUENCE</scope>
    <source>
        <strain evidence="1">Dsil-2018</strain>
    </source>
</reference>
<protein>
    <submittedName>
        <fullName evidence="1">Uncharacterized protein</fullName>
    </submittedName>
</protein>
<keyword evidence="2" id="KW-1185">Reference proteome</keyword>
<dbReference type="Proteomes" id="UP000821865">
    <property type="component" value="Chromosome 3"/>
</dbReference>
<proteinExistence type="predicted"/>
<evidence type="ECO:0000313" key="2">
    <source>
        <dbReference type="Proteomes" id="UP000821865"/>
    </source>
</evidence>
<evidence type="ECO:0000313" key="1">
    <source>
        <dbReference type="EMBL" id="KAH7960183.1"/>
    </source>
</evidence>
<accession>A0ACB8D721</accession>
<name>A0ACB8D721_DERSI</name>
<comment type="caution">
    <text evidence="1">The sequence shown here is derived from an EMBL/GenBank/DDBJ whole genome shotgun (WGS) entry which is preliminary data.</text>
</comment>
<dbReference type="EMBL" id="CM023472">
    <property type="protein sequence ID" value="KAH7960183.1"/>
    <property type="molecule type" value="Genomic_DNA"/>
</dbReference>
<sequence>MPTAAVRKRFRRTKLKLKLSFGSTLHLGSTSPSTSSRGGPSRFDSNMKAKLPEIFALLKMQLKPDVPGTVTGAVASKNCSKDHILASSETTPSDKCEARSPSHSTDPLNRRECKASVSEVVDAVTSFIGEHEVIVKEEPEPKALTETDVVDIVRQLREVLQEKSPFQEDDLEALNTSQAQLILEVYGALAAFLDQRPGFRMVHEDPYSLVYYHGTGDKDACSCTSLLQDGASAGCGFSHSNYSGRQHADGEPRRARLSSSSSCAYESAVVGDDEEQEIRRMKYCWSQVPSPPSKSQALQAVQETCDAEGQTQNWDPARFTESTLRKHDVDVTELKWRPQTIWESHASELQQLRVKIDKLLRPTPPAPPLSAAELRNCTAKKERKPTSTKGAGVQFSLRPPQPRSPLR</sequence>